<reference evidence="5" key="1">
    <citation type="submission" date="2024-06" db="UniProtKB">
        <authorList>
            <consortium name="RefSeq"/>
        </authorList>
    </citation>
    <scope>NUCLEOTIDE SEQUENCE [LARGE SCALE GENOMIC DNA]</scope>
</reference>
<evidence type="ECO:0000313" key="5">
    <source>
        <dbReference type="Proteomes" id="UP000515156"/>
    </source>
</evidence>
<keyword evidence="3" id="KW-1133">Transmembrane helix</keyword>
<evidence type="ECO:0000256" key="2">
    <source>
        <dbReference type="SAM" id="MobiDB-lite"/>
    </source>
</evidence>
<feature type="domain" description="PLD phosphodiesterase" evidence="4">
    <location>
        <begin position="577"/>
        <end position="603"/>
    </location>
</feature>
<dbReference type="RefSeq" id="XP_030075374.1">
    <property type="nucleotide sequence ID" value="XM_030219514.1"/>
</dbReference>
<dbReference type="KEGG" id="muo:115480684"/>
<dbReference type="AlphaFoldDB" id="A0A6P7ZKB9"/>
<proteinExistence type="inferred from homology"/>
<sequence length="657" mass="74857">MRKKEAEMPVRRSSRLQPEVTSEEMRNNAEVEEQDDPIILLRSSIKAHRLLPAVTEFQPETEPTQPVLKEEPAPTPTRTKKNSLQEFLEGKDRAVPGEGPESFPRVVLKRLEVPEKGEEEEKKKDVVEERKVIAQSTPVYSGNLRMKEKLLTPGTDWRMLRERRILKPLDTAASRKRMLGDGQKRVLWTSVCTYLLPCLLILGGASWYLWEFGTPRSLLAVPAKMHQGWSAFALLWRKWQRKEGCSSHCRFLLVESIPENLQYEQEAVHHLSVYRAWMELLEGANSSVDIAAFYFTLRDTDLKVETPSSHQGKNVLEKLLELPSRGVKLSIAVNSSQKSQSDTEDLTKKGADVKYLDFQRLTGGVLHTKLWIVDKKHIYIGSANMDWRSLTQMKELGVVLYNCSCLAQDLHKVFQMYRYLGEEGVSIPHPWPRAFSADSSHTHPLHVMLNNNTAEVYISSSPFALCSEGRTYDLAAILSIIDDAEQFIYISVMDYVPRCQSCNPVRFWPAIDDRLRAAACDRGVVVRLLVSCWSHSDMSVFVFLESLSLLSREPLGCPIQVKVFVVPADEEQKKIPFARVNHNKYMVTDRIAYIGTSNWSEDYFTKSAGIGLIINQTAANTGDSTLVRKELETVFHRDWDSSYTQNLHSKMSCNTES</sequence>
<feature type="compositionally biased region" description="Basic and acidic residues" evidence="2">
    <location>
        <begin position="1"/>
        <end position="10"/>
    </location>
</feature>
<keyword evidence="3" id="KW-0812">Transmembrane</keyword>
<accession>A0A6P7ZKB9</accession>
<dbReference type="SUPFAM" id="SSF56024">
    <property type="entry name" value="Phospholipase D/nuclease"/>
    <property type="match status" value="2"/>
</dbReference>
<feature type="domain" description="PLD phosphodiesterase" evidence="4">
    <location>
        <begin position="362"/>
        <end position="389"/>
    </location>
</feature>
<feature type="transmembrane region" description="Helical" evidence="3">
    <location>
        <begin position="186"/>
        <end position="210"/>
    </location>
</feature>
<dbReference type="InterPro" id="IPR050874">
    <property type="entry name" value="Diverse_PLD-related"/>
</dbReference>
<dbReference type="GeneID" id="115480684"/>
<dbReference type="Gene3D" id="3.30.870.10">
    <property type="entry name" value="Endonuclease Chain A"/>
    <property type="match status" value="2"/>
</dbReference>
<protein>
    <submittedName>
        <fullName evidence="6">Phospholipase D3-like isoform X1</fullName>
    </submittedName>
</protein>
<feature type="region of interest" description="Disordered" evidence="2">
    <location>
        <begin position="1"/>
        <end position="32"/>
    </location>
</feature>
<dbReference type="GO" id="GO:0003824">
    <property type="term" value="F:catalytic activity"/>
    <property type="evidence" value="ECO:0007669"/>
    <property type="project" value="InterPro"/>
</dbReference>
<name>A0A6P7ZKB9_9AMPH</name>
<dbReference type="SMART" id="SM00155">
    <property type="entry name" value="PLDc"/>
    <property type="match status" value="2"/>
</dbReference>
<dbReference type="InterPro" id="IPR032803">
    <property type="entry name" value="PLDc_3"/>
</dbReference>
<keyword evidence="5" id="KW-1185">Reference proteome</keyword>
<comment type="similarity">
    <text evidence="1">Belongs to the phospholipase D family.</text>
</comment>
<dbReference type="OrthoDB" id="1923775at2759"/>
<evidence type="ECO:0000256" key="3">
    <source>
        <dbReference type="SAM" id="Phobius"/>
    </source>
</evidence>
<keyword evidence="3" id="KW-0472">Membrane</keyword>
<dbReference type="PROSITE" id="PS50035">
    <property type="entry name" value="PLD"/>
    <property type="match status" value="2"/>
</dbReference>
<evidence type="ECO:0000256" key="1">
    <source>
        <dbReference type="ARBA" id="ARBA00008664"/>
    </source>
</evidence>
<reference evidence="6" key="2">
    <citation type="submission" date="2025-08" db="UniProtKB">
        <authorList>
            <consortium name="RefSeq"/>
        </authorList>
    </citation>
    <scope>IDENTIFICATION</scope>
</reference>
<dbReference type="InterPro" id="IPR001736">
    <property type="entry name" value="PLipase_D/transphosphatidylase"/>
</dbReference>
<feature type="region of interest" description="Disordered" evidence="2">
    <location>
        <begin position="53"/>
        <end position="84"/>
    </location>
</feature>
<dbReference type="PANTHER" id="PTHR10185:SF26">
    <property type="entry name" value="PHOSPHOLIPASE D FAMILY, MEMBER 7"/>
    <property type="match status" value="1"/>
</dbReference>
<dbReference type="Proteomes" id="UP000515156">
    <property type="component" value="Chromosome 11"/>
</dbReference>
<organism evidence="5 6">
    <name type="scientific">Microcaecilia unicolor</name>
    <dbReference type="NCBI Taxonomy" id="1415580"/>
    <lineage>
        <taxon>Eukaryota</taxon>
        <taxon>Metazoa</taxon>
        <taxon>Chordata</taxon>
        <taxon>Craniata</taxon>
        <taxon>Vertebrata</taxon>
        <taxon>Euteleostomi</taxon>
        <taxon>Amphibia</taxon>
        <taxon>Gymnophiona</taxon>
        <taxon>Siphonopidae</taxon>
        <taxon>Microcaecilia</taxon>
    </lineage>
</organism>
<evidence type="ECO:0000259" key="4">
    <source>
        <dbReference type="PROSITE" id="PS50035"/>
    </source>
</evidence>
<dbReference type="Pfam" id="PF13918">
    <property type="entry name" value="PLDc_3"/>
    <property type="match status" value="1"/>
</dbReference>
<dbReference type="InParanoid" id="A0A6P7ZKB9"/>
<gene>
    <name evidence="6" type="primary">LOC115480684</name>
</gene>
<evidence type="ECO:0000313" key="6">
    <source>
        <dbReference type="RefSeq" id="XP_030075374.1"/>
    </source>
</evidence>
<dbReference type="PANTHER" id="PTHR10185">
    <property type="entry name" value="PHOSPHOLIPASE D - RELATED"/>
    <property type="match status" value="1"/>
</dbReference>